<protein>
    <submittedName>
        <fullName evidence="1">Uncharacterized protein</fullName>
    </submittedName>
</protein>
<name>A0ABX0NXQ7_9BURK</name>
<proteinExistence type="predicted"/>
<comment type="caution">
    <text evidence="1">The sequence shown here is derived from an EMBL/GenBank/DDBJ whole genome shotgun (WGS) entry which is preliminary data.</text>
</comment>
<gene>
    <name evidence="1" type="ORF">F2P45_19495</name>
</gene>
<dbReference type="EMBL" id="WHJH01000025">
    <property type="protein sequence ID" value="NHZ91182.1"/>
    <property type="molecule type" value="Genomic_DNA"/>
</dbReference>
<keyword evidence="2" id="KW-1185">Reference proteome</keyword>
<evidence type="ECO:0000313" key="2">
    <source>
        <dbReference type="Proteomes" id="UP000609726"/>
    </source>
</evidence>
<dbReference type="Proteomes" id="UP000609726">
    <property type="component" value="Unassembled WGS sequence"/>
</dbReference>
<accession>A0ABX0NXQ7</accession>
<organism evidence="1 2">
    <name type="scientific">Massilia mucilaginosa</name>
    <dbReference type="NCBI Taxonomy" id="2609282"/>
    <lineage>
        <taxon>Bacteria</taxon>
        <taxon>Pseudomonadati</taxon>
        <taxon>Pseudomonadota</taxon>
        <taxon>Betaproteobacteria</taxon>
        <taxon>Burkholderiales</taxon>
        <taxon>Oxalobacteraceae</taxon>
        <taxon>Telluria group</taxon>
        <taxon>Massilia</taxon>
    </lineage>
</organism>
<evidence type="ECO:0000313" key="1">
    <source>
        <dbReference type="EMBL" id="NHZ91182.1"/>
    </source>
</evidence>
<reference evidence="1 2" key="1">
    <citation type="submission" date="2019-10" db="EMBL/GenBank/DDBJ databases">
        <title>Taxonomy of Antarctic Massilia spp.: description of Massilia rubra sp. nov., Massilia aquatica sp. nov., Massilia mucilaginosa sp. nov., Massilia frigida sp. nov. isolated from streams, lakes and regoliths.</title>
        <authorList>
            <person name="Holochova P."/>
            <person name="Sedlacek I."/>
            <person name="Kralova S."/>
            <person name="Maslanova I."/>
            <person name="Busse H.-J."/>
            <person name="Stankova E."/>
            <person name="Vrbovska V."/>
            <person name="Kovarovic V."/>
            <person name="Bartak M."/>
            <person name="Svec P."/>
            <person name="Pantucek R."/>
        </authorList>
    </citation>
    <scope>NUCLEOTIDE SEQUENCE [LARGE SCALE GENOMIC DNA]</scope>
    <source>
        <strain evidence="1 2">CCM 8733</strain>
    </source>
</reference>
<dbReference type="RefSeq" id="WP_166878799.1">
    <property type="nucleotide sequence ID" value="NZ_WHJH01000025.1"/>
</dbReference>
<sequence length="110" mass="12257">MSIKSIGAITACMAYLGLRIDQHVHDPVDCYFSKKGGSSGLMEVAFHNDVHGHQGPYLVFDETIRGFGIRFQEFKPAYQSFEFLEGSDRGVLTCTGDDYEFTMKFTANSA</sequence>